<feature type="compositionally biased region" description="Polar residues" evidence="1">
    <location>
        <begin position="180"/>
        <end position="192"/>
    </location>
</feature>
<dbReference type="AlphaFoldDB" id="A0AAD5YMQ4"/>
<accession>A0AAD5YMQ4</accession>
<feature type="region of interest" description="Disordered" evidence="1">
    <location>
        <begin position="180"/>
        <end position="201"/>
    </location>
</feature>
<protein>
    <recommendedName>
        <fullName evidence="2">Senescence domain-containing protein</fullName>
    </recommendedName>
</protein>
<reference evidence="3" key="1">
    <citation type="submission" date="2022-07" db="EMBL/GenBank/DDBJ databases">
        <title>Genome Sequence of Physisporinus lineatus.</title>
        <authorList>
            <person name="Buettner E."/>
        </authorList>
    </citation>
    <scope>NUCLEOTIDE SEQUENCE</scope>
    <source>
        <strain evidence="3">VT162</strain>
    </source>
</reference>
<dbReference type="Pfam" id="PF06911">
    <property type="entry name" value="Senescence"/>
    <property type="match status" value="1"/>
</dbReference>
<dbReference type="GO" id="GO:0051301">
    <property type="term" value="P:cell division"/>
    <property type="evidence" value="ECO:0007669"/>
    <property type="project" value="TreeGrafter"/>
</dbReference>
<dbReference type="InterPro" id="IPR045036">
    <property type="entry name" value="Spartin-like"/>
</dbReference>
<dbReference type="GO" id="GO:0005886">
    <property type="term" value="C:plasma membrane"/>
    <property type="evidence" value="ECO:0007669"/>
    <property type="project" value="TreeGrafter"/>
</dbReference>
<evidence type="ECO:0000256" key="1">
    <source>
        <dbReference type="SAM" id="MobiDB-lite"/>
    </source>
</evidence>
<feature type="region of interest" description="Disordered" evidence="1">
    <location>
        <begin position="286"/>
        <end position="320"/>
    </location>
</feature>
<name>A0AAD5YMQ4_9APHY</name>
<dbReference type="PANTHER" id="PTHR21068">
    <property type="entry name" value="SPARTIN"/>
    <property type="match status" value="1"/>
</dbReference>
<keyword evidence="4" id="KW-1185">Reference proteome</keyword>
<dbReference type="PANTHER" id="PTHR21068:SF43">
    <property type="entry name" value="SPARTIN"/>
    <property type="match status" value="1"/>
</dbReference>
<feature type="compositionally biased region" description="Low complexity" evidence="1">
    <location>
        <begin position="293"/>
        <end position="308"/>
    </location>
</feature>
<comment type="caution">
    <text evidence="3">The sequence shown here is derived from an EMBL/GenBank/DDBJ whole genome shotgun (WGS) entry which is preliminary data.</text>
</comment>
<dbReference type="Proteomes" id="UP001212997">
    <property type="component" value="Unassembled WGS sequence"/>
</dbReference>
<gene>
    <name evidence="3" type="ORF">NLI96_g1679</name>
</gene>
<dbReference type="EMBL" id="JANAWD010000033">
    <property type="protein sequence ID" value="KAJ3490079.1"/>
    <property type="molecule type" value="Genomic_DNA"/>
</dbReference>
<feature type="domain" description="Senescence" evidence="2">
    <location>
        <begin position="248"/>
        <end position="448"/>
    </location>
</feature>
<organism evidence="3 4">
    <name type="scientific">Meripilus lineatus</name>
    <dbReference type="NCBI Taxonomy" id="2056292"/>
    <lineage>
        <taxon>Eukaryota</taxon>
        <taxon>Fungi</taxon>
        <taxon>Dikarya</taxon>
        <taxon>Basidiomycota</taxon>
        <taxon>Agaricomycotina</taxon>
        <taxon>Agaricomycetes</taxon>
        <taxon>Polyporales</taxon>
        <taxon>Meripilaceae</taxon>
        <taxon>Meripilus</taxon>
    </lineage>
</organism>
<dbReference type="InterPro" id="IPR009686">
    <property type="entry name" value="Senescence/spartin_C"/>
</dbReference>
<sequence length="464" mass="49699">MTTDPDSHILVTIPNVTYHTIAGVETGDLSLICITIEHDTPAGPTESLDLILHLNNHVYPIDPSIPLSLKYLPNGERTYSFQPTESRPGSHTLVHLTIPPPGNDTHLKDANEILDHVLAQYADLSQDTDGLPPVPSYDQAVSTQFAGRHLDDPQLRGHLILLDESNGQVVGELPQTLNLNEDPTLLASSQGGSEKKGEDGKAAPVVLELPPDVYDAYMSGKGTFTGEGQELLETREIFVRVIPPEERDWMTRGAGAISTAISASTTLVITGISAASDYYIAHSKAYTPPDPSKTPSTSASASGSGTTTPKEKEKDTAPHPALTTAHALSEKASWASSKTAELVDGIIKRAVGGNKAGSSSKDQSGKKKPIRMRDKLMLSAGLVLATVDDSAKRLLDAGSEKLVAVVGHKFGPQAQHNTRLATHTTKNVVLVYVDMQGFARRALIKKAGTEFVKARFKGKKDRGY</sequence>
<evidence type="ECO:0000313" key="3">
    <source>
        <dbReference type="EMBL" id="KAJ3490079.1"/>
    </source>
</evidence>
<evidence type="ECO:0000313" key="4">
    <source>
        <dbReference type="Proteomes" id="UP001212997"/>
    </source>
</evidence>
<proteinExistence type="predicted"/>
<evidence type="ECO:0000259" key="2">
    <source>
        <dbReference type="Pfam" id="PF06911"/>
    </source>
</evidence>